<feature type="transmembrane region" description="Helical" evidence="10">
    <location>
        <begin position="215"/>
        <end position="233"/>
    </location>
</feature>
<evidence type="ECO:0000259" key="11">
    <source>
        <dbReference type="Pfam" id="PF00361"/>
    </source>
</evidence>
<dbReference type="PANTHER" id="PTHR42829:SF2">
    <property type="entry name" value="NADH-UBIQUINONE OXIDOREDUCTASE CHAIN 5"/>
    <property type="match status" value="1"/>
</dbReference>
<dbReference type="RefSeq" id="YP_009172421.1">
    <property type="nucleotide sequence ID" value="NC_028085.1"/>
</dbReference>
<feature type="transmembrane region" description="Helical" evidence="10">
    <location>
        <begin position="153"/>
        <end position="174"/>
    </location>
</feature>
<keyword evidence="10" id="KW-0813">Transport</keyword>
<gene>
    <name evidence="13" type="primary">ND5</name>
</gene>
<reference evidence="13" key="1">
    <citation type="submission" date="2008-04" db="EMBL/GenBank/DDBJ databases">
        <title>Large scale rearrangement in mitochondial genome of Sinergasilus polycolpus.</title>
        <authorList>
            <person name="Peng G."/>
            <person name="Song Y."/>
            <person name="Gao Q."/>
            <person name="Nie P."/>
        </authorList>
    </citation>
    <scope>NUCLEOTIDE SEQUENCE</scope>
</reference>
<evidence type="ECO:0000256" key="8">
    <source>
        <dbReference type="ARBA" id="ARBA00023136"/>
    </source>
</evidence>
<keyword evidence="10 13" id="KW-0496">Mitochondrion</keyword>
<dbReference type="GO" id="GO:0015990">
    <property type="term" value="P:electron transport coupled proton transport"/>
    <property type="evidence" value="ECO:0007669"/>
    <property type="project" value="TreeGrafter"/>
</dbReference>
<dbReference type="GO" id="GO:0016020">
    <property type="term" value="C:membrane"/>
    <property type="evidence" value="ECO:0007669"/>
    <property type="project" value="UniProtKB-SubCell"/>
</dbReference>
<evidence type="ECO:0000256" key="7">
    <source>
        <dbReference type="ARBA" id="ARBA00022989"/>
    </source>
</evidence>
<evidence type="ECO:0000313" key="14">
    <source>
        <dbReference type="EMBL" id="ALG63352.1"/>
    </source>
</evidence>
<evidence type="ECO:0000259" key="12">
    <source>
        <dbReference type="Pfam" id="PF00662"/>
    </source>
</evidence>
<feature type="transmembrane region" description="Helical" evidence="10">
    <location>
        <begin position="550"/>
        <end position="566"/>
    </location>
</feature>
<comment type="function">
    <text evidence="10">Core subunit of the mitochondrial membrane respiratory chain NADH dehydrogenase (Complex I) which catalyzes electron transfer from NADH through the respiratory chain, using ubiquinone as an electron acceptor. Essential for the catalytic activity and assembly of complex I.</text>
</comment>
<dbReference type="InterPro" id="IPR001516">
    <property type="entry name" value="Proton_antipo_N"/>
</dbReference>
<feature type="transmembrane region" description="Helical" evidence="10">
    <location>
        <begin position="458"/>
        <end position="479"/>
    </location>
</feature>
<evidence type="ECO:0000256" key="6">
    <source>
        <dbReference type="ARBA" id="ARBA00022982"/>
    </source>
</evidence>
<dbReference type="CTD" id="4540"/>
<dbReference type="InterPro" id="IPR001750">
    <property type="entry name" value="ND/Mrp_TM"/>
</dbReference>
<feature type="transmembrane region" description="Helical" evidence="10">
    <location>
        <begin position="114"/>
        <end position="133"/>
    </location>
</feature>
<comment type="similarity">
    <text evidence="10">Belongs to the complex I subunit 5 family.</text>
</comment>
<evidence type="ECO:0000256" key="10">
    <source>
        <dbReference type="RuleBase" id="RU003404"/>
    </source>
</evidence>
<dbReference type="AlphaFoldDB" id="C1ING0"/>
<evidence type="ECO:0000256" key="5">
    <source>
        <dbReference type="ARBA" id="ARBA00022692"/>
    </source>
</evidence>
<comment type="subcellular location">
    <subcellularLocation>
        <location evidence="2">Membrane</location>
        <topology evidence="2">Multi-pass membrane protein</topology>
    </subcellularLocation>
</comment>
<feature type="transmembrane region" description="Helical" evidence="10">
    <location>
        <begin position="333"/>
        <end position="358"/>
    </location>
</feature>
<dbReference type="GO" id="GO:0003954">
    <property type="term" value="F:NADH dehydrogenase activity"/>
    <property type="evidence" value="ECO:0007669"/>
    <property type="project" value="TreeGrafter"/>
</dbReference>
<feature type="transmembrane region" description="Helical" evidence="10">
    <location>
        <begin position="419"/>
        <end position="443"/>
    </location>
</feature>
<feature type="transmembrane region" description="Helical" evidence="10">
    <location>
        <begin position="284"/>
        <end position="312"/>
    </location>
</feature>
<dbReference type="Pfam" id="PF00361">
    <property type="entry name" value="Proton_antipo_M"/>
    <property type="match status" value="1"/>
</dbReference>
<keyword evidence="6" id="KW-0249">Electron transport</keyword>
<comment type="catalytic activity">
    <reaction evidence="9 10">
        <text>a ubiquinone + NADH + 5 H(+)(in) = a ubiquinol + NAD(+) + 4 H(+)(out)</text>
        <dbReference type="Rhea" id="RHEA:29091"/>
        <dbReference type="Rhea" id="RHEA-COMP:9565"/>
        <dbReference type="Rhea" id="RHEA-COMP:9566"/>
        <dbReference type="ChEBI" id="CHEBI:15378"/>
        <dbReference type="ChEBI" id="CHEBI:16389"/>
        <dbReference type="ChEBI" id="CHEBI:17976"/>
        <dbReference type="ChEBI" id="CHEBI:57540"/>
        <dbReference type="ChEBI" id="CHEBI:57945"/>
        <dbReference type="EC" id="7.1.1.2"/>
    </reaction>
</comment>
<name>C1ING0_SINPO</name>
<dbReference type="GO" id="GO:0008137">
    <property type="term" value="F:NADH dehydrogenase (ubiquinone) activity"/>
    <property type="evidence" value="ECO:0007669"/>
    <property type="project" value="UniProtKB-EC"/>
</dbReference>
<feature type="transmembrane region" description="Helical" evidence="10">
    <location>
        <begin position="89"/>
        <end position="107"/>
    </location>
</feature>
<keyword evidence="10" id="KW-0830">Ubiquinone</keyword>
<comment type="function">
    <text evidence="1">Core subunit of the mitochondrial membrane respiratory chain NADH dehydrogenase (Complex I) that is believed to belong to the minimal assembly required for catalysis. Complex I functions in the transfer of electrons from NADH to the respiratory chain. The immediate electron acceptor for the enzyme is believed to be ubiquinone.</text>
</comment>
<feature type="transmembrane region" description="Helical" evidence="10">
    <location>
        <begin position="12"/>
        <end position="31"/>
    </location>
</feature>
<dbReference type="EC" id="7.1.1.2" evidence="3 10"/>
<evidence type="ECO:0000256" key="4">
    <source>
        <dbReference type="ARBA" id="ARBA00021096"/>
    </source>
</evidence>
<dbReference type="EMBL" id="EU621723">
    <property type="protein sequence ID" value="ACB99589.1"/>
    <property type="molecule type" value="Genomic_DNA"/>
</dbReference>
<protein>
    <recommendedName>
        <fullName evidence="4 10">NADH-ubiquinone oxidoreductase chain 5</fullName>
        <ecNumber evidence="3 10">7.1.1.2</ecNumber>
    </recommendedName>
</protein>
<accession>C1ING0</accession>
<dbReference type="EMBL" id="KR263117">
    <property type="protein sequence ID" value="ALG63352.1"/>
    <property type="molecule type" value="Genomic_DNA"/>
</dbReference>
<evidence type="ECO:0000313" key="13">
    <source>
        <dbReference type="EMBL" id="ACB99589.1"/>
    </source>
</evidence>
<keyword evidence="7 10" id="KW-1133">Transmembrane helix</keyword>
<keyword evidence="10" id="KW-0520">NAD</keyword>
<evidence type="ECO:0000256" key="3">
    <source>
        <dbReference type="ARBA" id="ARBA00012944"/>
    </source>
</evidence>
<feature type="domain" description="NADH-Ubiquinone oxidoreductase (complex I) chain 5 N-terminal" evidence="12">
    <location>
        <begin position="44"/>
        <end position="91"/>
    </location>
</feature>
<proteinExistence type="inferred from homology"/>
<keyword evidence="8 10" id="KW-0472">Membrane</keyword>
<evidence type="ECO:0000256" key="9">
    <source>
        <dbReference type="ARBA" id="ARBA00049551"/>
    </source>
</evidence>
<dbReference type="Pfam" id="PF00662">
    <property type="entry name" value="Proton_antipo_N"/>
    <property type="match status" value="1"/>
</dbReference>
<dbReference type="InterPro" id="IPR003945">
    <property type="entry name" value="NU5C-like"/>
</dbReference>
<evidence type="ECO:0000256" key="2">
    <source>
        <dbReference type="ARBA" id="ARBA00004141"/>
    </source>
</evidence>
<feature type="transmembrane region" description="Helical" evidence="10">
    <location>
        <begin position="378"/>
        <end position="399"/>
    </location>
</feature>
<geneLocation type="mitochondrion" evidence="13"/>
<feature type="transmembrane region" description="Helical" evidence="10">
    <location>
        <begin position="245"/>
        <end position="264"/>
    </location>
</feature>
<evidence type="ECO:0000256" key="1">
    <source>
        <dbReference type="ARBA" id="ARBA00003257"/>
    </source>
</evidence>
<organism evidence="13">
    <name type="scientific">Sinergasilus polycolpus</name>
    <name type="common">Copepod</name>
    <name type="synonym">Pseudergasilus polycolpus</name>
    <dbReference type="NCBI Taxonomy" id="232557"/>
    <lineage>
        <taxon>Eukaryota</taxon>
        <taxon>Metazoa</taxon>
        <taxon>Ecdysozoa</taxon>
        <taxon>Arthropoda</taxon>
        <taxon>Crustacea</taxon>
        <taxon>Multicrustacea</taxon>
        <taxon>Hexanauplia</taxon>
        <taxon>Copepoda</taxon>
        <taxon>Poecilostomatoida</taxon>
        <taxon>Ergasilidae</taxon>
        <taxon>Sinergasilus</taxon>
    </lineage>
</organism>
<keyword evidence="5 10" id="KW-0812">Transmembrane</keyword>
<dbReference type="GeneID" id="26048273"/>
<dbReference type="PRINTS" id="PR01434">
    <property type="entry name" value="NADHDHGNASE5"/>
</dbReference>
<reference evidence="14" key="2">
    <citation type="journal article" date="2015" name="Mitochondrial DNA">
        <title>Complete mitochondrial genome of Sinergasilus polycolpus (Copepoda:Poecilostomatoida).</title>
        <authorList>
            <person name="Feng H.L."/>
            <person name="Wang L.X."/>
            <person name="Huang J."/>
            <person name="Jiang J."/>
            <person name="Tang D."/>
            <person name="Fang R."/>
            <person name="Su Y.B."/>
        </authorList>
    </citation>
    <scope>NUCLEOTIDE SEQUENCE</scope>
</reference>
<dbReference type="GO" id="GO:0042773">
    <property type="term" value="P:ATP synthesis coupled electron transport"/>
    <property type="evidence" value="ECO:0007669"/>
    <property type="project" value="InterPro"/>
</dbReference>
<feature type="transmembrane region" description="Helical" evidence="10">
    <location>
        <begin position="52"/>
        <end position="77"/>
    </location>
</feature>
<feature type="domain" description="NADH:quinone oxidoreductase/Mrp antiporter transmembrane" evidence="11">
    <location>
        <begin position="108"/>
        <end position="378"/>
    </location>
</feature>
<sequence>MNFKLNQFWLSMMIFTFLIMCSAFMIFKIYCTKTVMLVEWEAINIMGKNFDLIILLDLFSLSFFFTVMVITTSVLIFSNSYMNSDTYFTRFHLLIYSFVFSMIMLIFSPNLVSALIGWDGLGMSSYLLVIYYASEKSFKAGMITALTNRVGDALLIIYIGLSFYLSTLSASLISSMALKPAVSLALVFLVAVSTKSAQIPFSAWLPAAMAAPTPVSALVHSSTLVTAGIYLMFRFSCIYSENLSINYLLWAGVMTMFLASLSALTEMDMKKMVALSTLSQLGVMSLALGSGLPMLGFLHLLAHAFFKALLFLSTGSMIHACGSYQDMRKSGSVMEVMPVSSSVMLVCLLSLMGAPFMVSFYSKETIIESMVLMNLSSLPWSLMIMGVLLTGIYSMRMLYTITLSLSNQATLHTKSDNDLLTNLSMMVLLVPGTCSGVMLNFMFFKATSLSISTIQVKVMIYIMLLTSFMSLFLMKLLSFNKAKMTQWVWTNLWNLPLFSGMGPLSLLKFYGMKLNFLNDYSWMYSIKTKNILSSSEYLVKTSMMFNSNKFSRFISICLLFITLIMFM</sequence>
<dbReference type="PANTHER" id="PTHR42829">
    <property type="entry name" value="NADH-UBIQUINONE OXIDOREDUCTASE CHAIN 5"/>
    <property type="match status" value="1"/>
</dbReference>